<dbReference type="EMBL" id="JAESDN010000001">
    <property type="protein sequence ID" value="KAG7057986.1"/>
    <property type="molecule type" value="Genomic_DNA"/>
</dbReference>
<accession>A0A9P7UM32</accession>
<evidence type="ECO:0000313" key="3">
    <source>
        <dbReference type="Proteomes" id="UP000699042"/>
    </source>
</evidence>
<dbReference type="Proteomes" id="UP000699042">
    <property type="component" value="Unassembled WGS sequence"/>
</dbReference>
<organism evidence="2 3">
    <name type="scientific">Colletotrichum scovillei</name>
    <dbReference type="NCBI Taxonomy" id="1209932"/>
    <lineage>
        <taxon>Eukaryota</taxon>
        <taxon>Fungi</taxon>
        <taxon>Dikarya</taxon>
        <taxon>Ascomycota</taxon>
        <taxon>Pezizomycotina</taxon>
        <taxon>Sordariomycetes</taxon>
        <taxon>Hypocreomycetidae</taxon>
        <taxon>Glomerellales</taxon>
        <taxon>Glomerellaceae</taxon>
        <taxon>Colletotrichum</taxon>
        <taxon>Colletotrichum acutatum species complex</taxon>
    </lineage>
</organism>
<dbReference type="AlphaFoldDB" id="A0A9P7UM32"/>
<proteinExistence type="predicted"/>
<feature type="region of interest" description="Disordered" evidence="1">
    <location>
        <begin position="1"/>
        <end position="45"/>
    </location>
</feature>
<keyword evidence="3" id="KW-1185">Reference proteome</keyword>
<evidence type="ECO:0000256" key="1">
    <source>
        <dbReference type="SAM" id="MobiDB-lite"/>
    </source>
</evidence>
<evidence type="ECO:0000313" key="2">
    <source>
        <dbReference type="EMBL" id="KAG7057986.1"/>
    </source>
</evidence>
<sequence>MNSASPGEHKSVALCFEPSKPPKDRSGPPKAFENPDNIAAANPQSPRRPLRLLEYGVGRLDAARCGFQFALAQPGEFPQPTKQLTVSRFAPPQQARLYVIEIPDERATGNNHNTMRKKARLLPFHLLRWGILHAASHVMLMPQLRHGPALPLGRTNTMRGKDRCISQQSKYFLTGEYQAHLLVPSHLAINSVDRIRARQHAEFLLGRVAHRIHSHSDLRLRTPAFDLVPLAATFASSRFAYTVSPLSDFPNPKTSHGNYVTATTSPKPHQ</sequence>
<name>A0A9P7UM32_9PEZI</name>
<comment type="caution">
    <text evidence="2">The sequence shown here is derived from an EMBL/GenBank/DDBJ whole genome shotgun (WGS) entry which is preliminary data.</text>
</comment>
<protein>
    <submittedName>
        <fullName evidence="2">Uncharacterized protein</fullName>
    </submittedName>
</protein>
<gene>
    <name evidence="2" type="ORF">JMJ77_005366</name>
</gene>
<reference evidence="2" key="1">
    <citation type="submission" date="2021-05" db="EMBL/GenBank/DDBJ databases">
        <title>Comparative genomics of three Colletotrichum scovillei strains and genetic complementation revealed genes involved fungal growth and virulence on chili pepper.</title>
        <authorList>
            <person name="Hsieh D.-K."/>
            <person name="Chuang S.-C."/>
            <person name="Chen C.-Y."/>
            <person name="Chao Y.-T."/>
            <person name="Lu M.-Y.J."/>
            <person name="Lee M.-H."/>
            <person name="Shih M.-C."/>
        </authorList>
    </citation>
    <scope>NUCLEOTIDE SEQUENCE</scope>
    <source>
        <strain evidence="2">Coll-153</strain>
    </source>
</reference>